<gene>
    <name evidence="9" type="primary">caiD_8</name>
    <name evidence="9" type="ORF">D7316_02365</name>
</gene>
<dbReference type="Pfam" id="PF00378">
    <property type="entry name" value="ECH_1"/>
    <property type="match status" value="1"/>
</dbReference>
<protein>
    <submittedName>
        <fullName evidence="9">Carnitinyl-CoA dehydratase</fullName>
        <ecNumber evidence="9">4.2.1.149</ecNumber>
    </submittedName>
</protein>
<dbReference type="PROSITE" id="PS00166">
    <property type="entry name" value="ENOYL_COA_HYDRATASE"/>
    <property type="match status" value="1"/>
</dbReference>
<dbReference type="SUPFAM" id="SSF52096">
    <property type="entry name" value="ClpP/crotonase"/>
    <property type="match status" value="1"/>
</dbReference>
<comment type="catalytic activity">
    <reaction evidence="7">
        <text>a 4-saturated-(3S)-3-hydroxyacyl-CoA = a (3E)-enoyl-CoA + H2O</text>
        <dbReference type="Rhea" id="RHEA:20724"/>
        <dbReference type="ChEBI" id="CHEBI:15377"/>
        <dbReference type="ChEBI" id="CHEBI:58521"/>
        <dbReference type="ChEBI" id="CHEBI:137480"/>
        <dbReference type="EC" id="4.2.1.17"/>
    </reaction>
</comment>
<comment type="catalytic activity">
    <reaction evidence="6">
        <text>a (3S)-3-hydroxyacyl-CoA = a (2E)-enoyl-CoA + H2O</text>
        <dbReference type="Rhea" id="RHEA:16105"/>
        <dbReference type="ChEBI" id="CHEBI:15377"/>
        <dbReference type="ChEBI" id="CHEBI:57318"/>
        <dbReference type="ChEBI" id="CHEBI:58856"/>
        <dbReference type="EC" id="4.2.1.17"/>
    </reaction>
</comment>
<dbReference type="Proteomes" id="UP000271469">
    <property type="component" value="Chromosome"/>
</dbReference>
<dbReference type="PANTHER" id="PTHR11941:SF169">
    <property type="entry name" value="(7AS)-7A-METHYL-1,5-DIOXO-2,3,5,6,7,7A-HEXAHYDRO-1H-INDENE-CARBOXYL-COA HYDROLASE"/>
    <property type="match status" value="1"/>
</dbReference>
<proteinExistence type="inferred from homology"/>
<dbReference type="AlphaFoldDB" id="A0A3G8JMD5"/>
<dbReference type="Gene3D" id="1.10.12.10">
    <property type="entry name" value="Lyase 2-enoyl-coa Hydratase, Chain A, domain 2"/>
    <property type="match status" value="1"/>
</dbReference>
<accession>A0A3G8JMD5</accession>
<dbReference type="Gene3D" id="3.90.226.10">
    <property type="entry name" value="2-enoyl-CoA Hydratase, Chain A, domain 1"/>
    <property type="match status" value="1"/>
</dbReference>
<dbReference type="InterPro" id="IPR014748">
    <property type="entry name" value="Enoyl-CoA_hydra_C"/>
</dbReference>
<evidence type="ECO:0000256" key="8">
    <source>
        <dbReference type="RuleBase" id="RU003707"/>
    </source>
</evidence>
<evidence type="ECO:0000256" key="2">
    <source>
        <dbReference type="ARBA" id="ARBA00005254"/>
    </source>
</evidence>
<dbReference type="GO" id="GO:0006635">
    <property type="term" value="P:fatty acid beta-oxidation"/>
    <property type="evidence" value="ECO:0007669"/>
    <property type="project" value="TreeGrafter"/>
</dbReference>
<reference evidence="9 10" key="1">
    <citation type="submission" date="2018-11" db="EMBL/GenBank/DDBJ databases">
        <title>Gordonia insulae sp. nov., isolated from an island soil.</title>
        <authorList>
            <person name="Kim Y.S."/>
            <person name="Kim S.B."/>
        </authorList>
    </citation>
    <scope>NUCLEOTIDE SEQUENCE [LARGE SCALE GENOMIC DNA]</scope>
    <source>
        <strain evidence="9 10">MMS17-SY073</strain>
    </source>
</reference>
<dbReference type="InterPro" id="IPR029045">
    <property type="entry name" value="ClpP/crotonase-like_dom_sf"/>
</dbReference>
<dbReference type="PANTHER" id="PTHR11941">
    <property type="entry name" value="ENOYL-COA HYDRATASE-RELATED"/>
    <property type="match status" value="1"/>
</dbReference>
<evidence type="ECO:0000256" key="3">
    <source>
        <dbReference type="ARBA" id="ARBA00022832"/>
    </source>
</evidence>
<evidence type="ECO:0000256" key="7">
    <source>
        <dbReference type="ARBA" id="ARBA00023717"/>
    </source>
</evidence>
<dbReference type="RefSeq" id="WP_124708385.1">
    <property type="nucleotide sequence ID" value="NZ_CP033972.1"/>
</dbReference>
<evidence type="ECO:0000256" key="1">
    <source>
        <dbReference type="ARBA" id="ARBA00002994"/>
    </source>
</evidence>
<keyword evidence="10" id="KW-1185">Reference proteome</keyword>
<evidence type="ECO:0000256" key="5">
    <source>
        <dbReference type="ARBA" id="ARBA00023239"/>
    </source>
</evidence>
<evidence type="ECO:0000313" key="10">
    <source>
        <dbReference type="Proteomes" id="UP000271469"/>
    </source>
</evidence>
<keyword evidence="3" id="KW-0276">Fatty acid metabolism</keyword>
<dbReference type="GO" id="GO:0018812">
    <property type="term" value="F:3-hydroxyacyl-CoA dehydratase activity"/>
    <property type="evidence" value="ECO:0007669"/>
    <property type="project" value="RHEA"/>
</dbReference>
<keyword evidence="4" id="KW-0443">Lipid metabolism</keyword>
<dbReference type="EMBL" id="CP033972">
    <property type="protein sequence ID" value="AZG45765.1"/>
    <property type="molecule type" value="Genomic_DNA"/>
</dbReference>
<dbReference type="InterPro" id="IPR001753">
    <property type="entry name" value="Enoyl-CoA_hydra/iso"/>
</dbReference>
<dbReference type="KEGG" id="gom:D7316_02365"/>
<dbReference type="OrthoDB" id="4284283at2"/>
<dbReference type="InterPro" id="IPR018376">
    <property type="entry name" value="Enoyl-CoA_hyd/isom_CS"/>
</dbReference>
<organism evidence="9 10">
    <name type="scientific">Gordonia insulae</name>
    <dbReference type="NCBI Taxonomy" id="2420509"/>
    <lineage>
        <taxon>Bacteria</taxon>
        <taxon>Bacillati</taxon>
        <taxon>Actinomycetota</taxon>
        <taxon>Actinomycetes</taxon>
        <taxon>Mycobacteriales</taxon>
        <taxon>Gordoniaceae</taxon>
        <taxon>Gordonia</taxon>
    </lineage>
</organism>
<comment type="similarity">
    <text evidence="2 8">Belongs to the enoyl-CoA hydratase/isomerase family.</text>
</comment>
<dbReference type="EC" id="4.2.1.149" evidence="9"/>
<evidence type="ECO:0000256" key="4">
    <source>
        <dbReference type="ARBA" id="ARBA00023098"/>
    </source>
</evidence>
<keyword evidence="5 9" id="KW-0456">Lyase</keyword>
<evidence type="ECO:0000313" key="9">
    <source>
        <dbReference type="EMBL" id="AZG45765.1"/>
    </source>
</evidence>
<evidence type="ECO:0000256" key="6">
    <source>
        <dbReference type="ARBA" id="ARBA00023709"/>
    </source>
</evidence>
<name>A0A3G8JMD5_9ACTN</name>
<comment type="function">
    <text evidence="1">Could possibly oxidize fatty acids using specific components.</text>
</comment>
<dbReference type="CDD" id="cd06558">
    <property type="entry name" value="crotonase-like"/>
    <property type="match status" value="1"/>
</dbReference>
<sequence>MTTVTDELICARHGDVVVLTLNRPDARNALTGSLIRAIGDALVSAESDPGTRAIVLTASGDRAFCAGMDLRAFADGGDIGSGSDPATEAYYRLTRGETPIPVIAAVNGAAIGGGLELLLGCDLIVACTRARFGLPEAKRGLFPGGGGTNIGTRIPLSAALEMTMTGEFISAQRGFDLGLVNAVVDAEDLVATALDYARRVGACAPLSLAACKQLVRLAVTDPTKVAEQLPKWQSVVFTSQDAIEGATAFVEKREPQWKGR</sequence>